<reference evidence="3" key="1">
    <citation type="submission" date="2023-01" db="EMBL/GenBank/DDBJ databases">
        <title>Genome analysis of 13 Lactobacillus isolated from gut of wild boar.</title>
        <authorList>
            <person name="Papp P."/>
            <person name="Libisch B."/>
            <person name="Nagy T."/>
            <person name="Olasz F."/>
        </authorList>
    </citation>
    <scope>NUCLEOTIDE SEQUENCE</scope>
    <source>
        <strain evidence="3">F146</strain>
    </source>
</reference>
<keyword evidence="2" id="KW-0472">Membrane</keyword>
<dbReference type="PROSITE" id="PS51257">
    <property type="entry name" value="PROKAR_LIPOPROTEIN"/>
    <property type="match status" value="1"/>
</dbReference>
<name>A0AAJ1HRB8_LIMMU</name>
<keyword evidence="2" id="KW-1133">Transmembrane helix</keyword>
<accession>A0AAJ1HRB8</accession>
<feature type="region of interest" description="Disordered" evidence="1">
    <location>
        <begin position="185"/>
        <end position="219"/>
    </location>
</feature>
<evidence type="ECO:0000256" key="1">
    <source>
        <dbReference type="SAM" id="MobiDB-lite"/>
    </source>
</evidence>
<dbReference type="EMBL" id="JAQONE010000006">
    <property type="protein sequence ID" value="MDC2829117.1"/>
    <property type="molecule type" value="Genomic_DNA"/>
</dbReference>
<keyword evidence="2" id="KW-0812">Transmembrane</keyword>
<comment type="caution">
    <text evidence="3">The sequence shown here is derived from an EMBL/GenBank/DDBJ whole genome shotgun (WGS) entry which is preliminary data.</text>
</comment>
<dbReference type="AlphaFoldDB" id="A0AAJ1HRB8"/>
<feature type="transmembrane region" description="Helical" evidence="2">
    <location>
        <begin position="287"/>
        <end position="303"/>
    </location>
</feature>
<feature type="transmembrane region" description="Helical" evidence="2">
    <location>
        <begin position="12"/>
        <end position="30"/>
    </location>
</feature>
<dbReference type="RefSeq" id="WP_272225777.1">
    <property type="nucleotide sequence ID" value="NZ_JAQONE010000006.1"/>
</dbReference>
<feature type="transmembrane region" description="Helical" evidence="2">
    <location>
        <begin position="227"/>
        <end position="248"/>
    </location>
</feature>
<sequence length="306" mass="34329">MIVAASKSKSKWYATLMIMVLAVVLAGCQIKPVLSKKTLNDYFNADTQVLVNAREIADQKMSQAKDNNRIMLDQKERKVIKKDRARVAEIQQKLSKAKMISDYPKSVQAYTQNVDRYLLLLESGSPKKALKQQFHKTSLIGTKIIAKHNNGKFTKTFRIVLAGDKLSGYKLTSKAYQNAGLSIKKNNKQKGKENASSVKSARLLPAKNKNDMAQQKKKTAQYQHRPAVRILEGMASFSAVMVILVVFLQPSKQDDSMSALADNSGATLFTRPKPRGYTLFLLRSTEFWLLVMVGALIYLELLAKPR</sequence>
<dbReference type="Proteomes" id="UP001220670">
    <property type="component" value="Unassembled WGS sequence"/>
</dbReference>
<organism evidence="3 4">
    <name type="scientific">Limosilactobacillus mucosae</name>
    <name type="common">Lactobacillus mucosae</name>
    <dbReference type="NCBI Taxonomy" id="97478"/>
    <lineage>
        <taxon>Bacteria</taxon>
        <taxon>Bacillati</taxon>
        <taxon>Bacillota</taxon>
        <taxon>Bacilli</taxon>
        <taxon>Lactobacillales</taxon>
        <taxon>Lactobacillaceae</taxon>
        <taxon>Limosilactobacillus</taxon>
    </lineage>
</organism>
<protein>
    <submittedName>
        <fullName evidence="3">Preprotein translocase subunit SecG</fullName>
    </submittedName>
</protein>
<proteinExistence type="predicted"/>
<evidence type="ECO:0000313" key="3">
    <source>
        <dbReference type="EMBL" id="MDC2829117.1"/>
    </source>
</evidence>
<evidence type="ECO:0000256" key="2">
    <source>
        <dbReference type="SAM" id="Phobius"/>
    </source>
</evidence>
<evidence type="ECO:0000313" key="4">
    <source>
        <dbReference type="Proteomes" id="UP001220670"/>
    </source>
</evidence>
<gene>
    <name evidence="3" type="ORF">PO250_02040</name>
</gene>